<evidence type="ECO:0000313" key="3">
    <source>
        <dbReference type="EMBL" id="CAD7244396.1"/>
    </source>
</evidence>
<comment type="similarity">
    <text evidence="1">Belongs to the TRAFAC class TrmE-Era-EngA-EngB-Septin-like GTPase superfamily. Septin GTPase family.</text>
</comment>
<dbReference type="PANTHER" id="PTHR32046">
    <property type="entry name" value="G DOMAIN-CONTAINING PROTEIN"/>
    <property type="match status" value="1"/>
</dbReference>
<keyword evidence="1" id="KW-0547">Nucleotide-binding</keyword>
<gene>
    <name evidence="3" type="ORF">DSTB1V02_LOCUS4293</name>
</gene>
<evidence type="ECO:0000259" key="2">
    <source>
        <dbReference type="Pfam" id="PF00735"/>
    </source>
</evidence>
<feature type="domain" description="Septin-type G" evidence="2">
    <location>
        <begin position="71"/>
        <end position="152"/>
    </location>
</feature>
<keyword evidence="1" id="KW-0342">GTP-binding</keyword>
<dbReference type="Proteomes" id="UP000677054">
    <property type="component" value="Unassembled WGS sequence"/>
</dbReference>
<evidence type="ECO:0000313" key="4">
    <source>
        <dbReference type="Proteomes" id="UP000677054"/>
    </source>
</evidence>
<reference evidence="3" key="1">
    <citation type="submission" date="2020-11" db="EMBL/GenBank/DDBJ databases">
        <authorList>
            <person name="Tran Van P."/>
        </authorList>
    </citation>
    <scope>NUCLEOTIDE SEQUENCE</scope>
</reference>
<accession>A0A7R9A347</accession>
<protein>
    <recommendedName>
        <fullName evidence="2">Septin-type G domain-containing protein</fullName>
    </recommendedName>
</protein>
<dbReference type="InterPro" id="IPR030379">
    <property type="entry name" value="G_SEPTIN_dom"/>
</dbReference>
<dbReference type="EMBL" id="CAJPEV010000628">
    <property type="protein sequence ID" value="CAG0887059.1"/>
    <property type="molecule type" value="Genomic_DNA"/>
</dbReference>
<dbReference type="Gene3D" id="3.40.50.300">
    <property type="entry name" value="P-loop containing nucleotide triphosphate hydrolases"/>
    <property type="match status" value="1"/>
</dbReference>
<sequence>MDASMELNINAQGSQEMAKELTLAQKIKEKCTTNDGFIYKLPLKVALEDENNLLASYEIGDPGAGGGVGKVLMLVGATGSGKTTLANSIVNYVYRVTWEDGFRFKLTSDESGEKSQARSQSKWITTYVLHQQEGFALPYTLTIIDTPGFGNTEGIHMDEGLRYQIQKFFCNGGHVGVHELVGNIQETNPISLSLTKAVLEERKLLEEALQGIQAQLKPIPELQNQSAAPWSTLKHQRTENTRRFDTLKRVPGGKYTTSAIGPEGFLPKLMDVNWTGEEIVNLRKRAYESMQKLKNIALKPDPLGVSDYIDLLIETEKQEIEPGYIQRIKYLQGIREKASLGEKLKKDFDMFER</sequence>
<dbReference type="Pfam" id="PF00735">
    <property type="entry name" value="Septin"/>
    <property type="match status" value="1"/>
</dbReference>
<dbReference type="InterPro" id="IPR027417">
    <property type="entry name" value="P-loop_NTPase"/>
</dbReference>
<keyword evidence="4" id="KW-1185">Reference proteome</keyword>
<dbReference type="GO" id="GO:0005525">
    <property type="term" value="F:GTP binding"/>
    <property type="evidence" value="ECO:0007669"/>
    <property type="project" value="UniProtKB-KW"/>
</dbReference>
<dbReference type="AlphaFoldDB" id="A0A7R9A347"/>
<dbReference type="EMBL" id="LR900145">
    <property type="protein sequence ID" value="CAD7244396.1"/>
    <property type="molecule type" value="Genomic_DNA"/>
</dbReference>
<dbReference type="SUPFAM" id="SSF52540">
    <property type="entry name" value="P-loop containing nucleoside triphosphate hydrolases"/>
    <property type="match status" value="1"/>
</dbReference>
<organism evidence="3">
    <name type="scientific">Darwinula stevensoni</name>
    <dbReference type="NCBI Taxonomy" id="69355"/>
    <lineage>
        <taxon>Eukaryota</taxon>
        <taxon>Metazoa</taxon>
        <taxon>Ecdysozoa</taxon>
        <taxon>Arthropoda</taxon>
        <taxon>Crustacea</taxon>
        <taxon>Oligostraca</taxon>
        <taxon>Ostracoda</taxon>
        <taxon>Podocopa</taxon>
        <taxon>Podocopida</taxon>
        <taxon>Darwinulocopina</taxon>
        <taxon>Darwinuloidea</taxon>
        <taxon>Darwinulidae</taxon>
        <taxon>Darwinula</taxon>
    </lineage>
</organism>
<evidence type="ECO:0000256" key="1">
    <source>
        <dbReference type="RuleBase" id="RU004560"/>
    </source>
</evidence>
<proteinExistence type="inferred from homology"/>
<dbReference type="OrthoDB" id="2386367at2759"/>
<dbReference type="PANTHER" id="PTHR32046:SF11">
    <property type="entry name" value="IMMUNE-ASSOCIATED NUCLEOTIDE-BINDING PROTEIN 10-LIKE"/>
    <property type="match status" value="1"/>
</dbReference>
<name>A0A7R9A347_9CRUS</name>